<feature type="chain" id="PRO_5003191090" evidence="1">
    <location>
        <begin position="21"/>
        <end position="205"/>
    </location>
</feature>
<keyword evidence="1" id="KW-0732">Signal</keyword>
<dbReference type="AlphaFoldDB" id="E4XA85"/>
<evidence type="ECO:0000256" key="1">
    <source>
        <dbReference type="SAM" id="SignalP"/>
    </source>
</evidence>
<accession>E4XA85</accession>
<feature type="signal peptide" evidence="1">
    <location>
        <begin position="1"/>
        <end position="20"/>
    </location>
</feature>
<gene>
    <name evidence="2" type="ORF">GSOID_T00004929001</name>
</gene>
<organism evidence="2">
    <name type="scientific">Oikopleura dioica</name>
    <name type="common">Tunicate</name>
    <dbReference type="NCBI Taxonomy" id="34765"/>
    <lineage>
        <taxon>Eukaryota</taxon>
        <taxon>Metazoa</taxon>
        <taxon>Chordata</taxon>
        <taxon>Tunicata</taxon>
        <taxon>Appendicularia</taxon>
        <taxon>Copelata</taxon>
        <taxon>Oikopleuridae</taxon>
        <taxon>Oikopleura</taxon>
    </lineage>
</organism>
<keyword evidence="3" id="KW-1185">Reference proteome</keyword>
<evidence type="ECO:0000313" key="2">
    <source>
        <dbReference type="EMBL" id="CBY08363.1"/>
    </source>
</evidence>
<evidence type="ECO:0000313" key="3">
    <source>
        <dbReference type="Proteomes" id="UP000001307"/>
    </source>
</evidence>
<proteinExistence type="predicted"/>
<name>E4XA85_OIKDI</name>
<dbReference type="InParanoid" id="E4XA85"/>
<dbReference type="Proteomes" id="UP000001307">
    <property type="component" value="Unassembled WGS sequence"/>
</dbReference>
<sequence>MTQLFKRHILMLTISELALAASLEDICKDLYCTRCFELVSIYRRPVPPCQKLLSLKNCCSLVLNGADGLVTVRKSPCVDLSTAKIRVDNPEKLGAASGINEDDLSNVLSQKIDRLKMDDFGVCVLKSSIEPGSSLLKLNPNYIFLRASSYSFWSIHYWNDNYLFSLFVSALVRIQILQRFDFRLKFGSYIKRKDYEQPLLNSAQN</sequence>
<dbReference type="EMBL" id="FN653031">
    <property type="protein sequence ID" value="CBY08363.1"/>
    <property type="molecule type" value="Genomic_DNA"/>
</dbReference>
<protein>
    <submittedName>
        <fullName evidence="2">Uncharacterized protein</fullName>
    </submittedName>
</protein>
<dbReference type="OrthoDB" id="10373314at2759"/>
<reference evidence="2" key="1">
    <citation type="journal article" date="2010" name="Science">
        <title>Plasticity of animal genome architecture unmasked by rapid evolution of a pelagic tunicate.</title>
        <authorList>
            <person name="Denoeud F."/>
            <person name="Henriet S."/>
            <person name="Mungpakdee S."/>
            <person name="Aury J.M."/>
            <person name="Da Silva C."/>
            <person name="Brinkmann H."/>
            <person name="Mikhaleva J."/>
            <person name="Olsen L.C."/>
            <person name="Jubin C."/>
            <person name="Canestro C."/>
            <person name="Bouquet J.M."/>
            <person name="Danks G."/>
            <person name="Poulain J."/>
            <person name="Campsteijn C."/>
            <person name="Adamski M."/>
            <person name="Cross I."/>
            <person name="Yadetie F."/>
            <person name="Muffato M."/>
            <person name="Louis A."/>
            <person name="Butcher S."/>
            <person name="Tsagkogeorga G."/>
            <person name="Konrad A."/>
            <person name="Singh S."/>
            <person name="Jensen M.F."/>
            <person name="Cong E.H."/>
            <person name="Eikeseth-Otteraa H."/>
            <person name="Noel B."/>
            <person name="Anthouard V."/>
            <person name="Porcel B.M."/>
            <person name="Kachouri-Lafond R."/>
            <person name="Nishino A."/>
            <person name="Ugolini M."/>
            <person name="Chourrout P."/>
            <person name="Nishida H."/>
            <person name="Aasland R."/>
            <person name="Huzurbazar S."/>
            <person name="Westhof E."/>
            <person name="Delsuc F."/>
            <person name="Lehrach H."/>
            <person name="Reinhardt R."/>
            <person name="Weissenbach J."/>
            <person name="Roy S.W."/>
            <person name="Artiguenave F."/>
            <person name="Postlethwait J.H."/>
            <person name="Manak J.R."/>
            <person name="Thompson E.M."/>
            <person name="Jaillon O."/>
            <person name="Du Pasquier L."/>
            <person name="Boudinot P."/>
            <person name="Liberles D.A."/>
            <person name="Volff J.N."/>
            <person name="Philippe H."/>
            <person name="Lenhard B."/>
            <person name="Roest Crollius H."/>
            <person name="Wincker P."/>
            <person name="Chourrout D."/>
        </authorList>
    </citation>
    <scope>NUCLEOTIDE SEQUENCE [LARGE SCALE GENOMIC DNA]</scope>
</reference>